<keyword evidence="2" id="KW-0808">Transferase</keyword>
<accession>A0ABS5IYU8</accession>
<comment type="caution">
    <text evidence="3">The sequence shown here is derived from an EMBL/GenBank/DDBJ whole genome shotgun (WGS) entry which is preliminary data.</text>
</comment>
<sequence length="273" mass="32839">MFQYSFGKYLSTLLQQELLVNCQVYINGGSNRNYTLDIFNLSVQRIGSKEMVYERMKDQELPIIHLKEKHFHYDTALIKPLKKYALNIPEKEEFHVMISGFWQSCKYFQGIESVLSNDFTFRNPLHGKWKTLEEQITRRQSVMLNVRRGDYLEKLDFHGVVDIDYINRAIKTIRQQLSRPFFYVFSDDIPWCKEHIKDKHLFFVDESYYDPAFQYYLQLMTRCKHFIIPNSSFGWWAAWMARNKRKMVIAPKKWFATPILNTKDLLPKTWIKL</sequence>
<gene>
    <name evidence="3" type="ORF">KE626_12550</name>
</gene>
<dbReference type="EMBL" id="JAGTXB010000005">
    <property type="protein sequence ID" value="MBS0028139.1"/>
    <property type="molecule type" value="Genomic_DNA"/>
</dbReference>
<dbReference type="PANTHER" id="PTHR11927">
    <property type="entry name" value="GALACTOSIDE 2-L-FUCOSYLTRANSFERASE"/>
    <property type="match status" value="1"/>
</dbReference>
<dbReference type="Proteomes" id="UP000676386">
    <property type="component" value="Unassembled WGS sequence"/>
</dbReference>
<organism evidence="3 4">
    <name type="scientific">Chitinophaga hostae</name>
    <dbReference type="NCBI Taxonomy" id="2831022"/>
    <lineage>
        <taxon>Bacteria</taxon>
        <taxon>Pseudomonadati</taxon>
        <taxon>Bacteroidota</taxon>
        <taxon>Chitinophagia</taxon>
        <taxon>Chitinophagales</taxon>
        <taxon>Chitinophagaceae</taxon>
        <taxon>Chitinophaga</taxon>
    </lineage>
</organism>
<evidence type="ECO:0000256" key="1">
    <source>
        <dbReference type="ARBA" id="ARBA00022676"/>
    </source>
</evidence>
<protein>
    <submittedName>
        <fullName evidence="3">Alpha-1,2-fucosyltransferase</fullName>
    </submittedName>
</protein>
<name>A0ABS5IYU8_9BACT</name>
<evidence type="ECO:0000256" key="2">
    <source>
        <dbReference type="ARBA" id="ARBA00022679"/>
    </source>
</evidence>
<dbReference type="CDD" id="cd11301">
    <property type="entry name" value="Fut1_Fut2_like"/>
    <property type="match status" value="1"/>
</dbReference>
<reference evidence="3 4" key="1">
    <citation type="submission" date="2021-04" db="EMBL/GenBank/DDBJ databases">
        <title>Chitinophaga sp. nov., isolated from the rhizosphere soil.</title>
        <authorList>
            <person name="He S."/>
        </authorList>
    </citation>
    <scope>NUCLEOTIDE SEQUENCE [LARGE SCALE GENOMIC DNA]</scope>
    <source>
        <strain evidence="3 4">2R12</strain>
    </source>
</reference>
<keyword evidence="1" id="KW-0328">Glycosyltransferase</keyword>
<evidence type="ECO:0000313" key="3">
    <source>
        <dbReference type="EMBL" id="MBS0028139.1"/>
    </source>
</evidence>
<proteinExistence type="predicted"/>
<dbReference type="Pfam" id="PF01531">
    <property type="entry name" value="Glyco_transf_11"/>
    <property type="match status" value="1"/>
</dbReference>
<dbReference type="InterPro" id="IPR002516">
    <property type="entry name" value="Glyco_trans_11"/>
</dbReference>
<dbReference type="PANTHER" id="PTHR11927:SF9">
    <property type="entry name" value="L-FUCOSYLTRANSFERASE"/>
    <property type="match status" value="1"/>
</dbReference>
<keyword evidence="4" id="KW-1185">Reference proteome</keyword>
<evidence type="ECO:0000313" key="4">
    <source>
        <dbReference type="Proteomes" id="UP000676386"/>
    </source>
</evidence>